<keyword evidence="2" id="KW-1185">Reference proteome</keyword>
<protein>
    <submittedName>
        <fullName evidence="1">DUF2949 domain-containing protein</fullName>
    </submittedName>
</protein>
<comment type="caution">
    <text evidence="1">The sequence shown here is derived from an EMBL/GenBank/DDBJ whole genome shotgun (WGS) entry which is preliminary data.</text>
</comment>
<accession>A0ABX1LYG7</accession>
<dbReference type="SUPFAM" id="SSF160246">
    <property type="entry name" value="EspE N-terminal domain-like"/>
    <property type="match status" value="1"/>
</dbReference>
<dbReference type="EMBL" id="JAAVJL010000001">
    <property type="protein sequence ID" value="NMF58917.1"/>
    <property type="molecule type" value="Genomic_DNA"/>
</dbReference>
<organism evidence="1 2">
    <name type="scientific">Pseudanabaena yagii GIHE-NHR1</name>
    <dbReference type="NCBI Taxonomy" id="2722753"/>
    <lineage>
        <taxon>Bacteria</taxon>
        <taxon>Bacillati</taxon>
        <taxon>Cyanobacteriota</taxon>
        <taxon>Cyanophyceae</taxon>
        <taxon>Pseudanabaenales</taxon>
        <taxon>Pseudanabaenaceae</taxon>
        <taxon>Pseudanabaena</taxon>
        <taxon>Pseudanabaena yagii</taxon>
    </lineage>
</organism>
<gene>
    <name evidence="1" type="ORF">HC246_13015</name>
</gene>
<dbReference type="InterPro" id="IPR037257">
    <property type="entry name" value="T2SS_E_N_sf"/>
</dbReference>
<evidence type="ECO:0000313" key="2">
    <source>
        <dbReference type="Proteomes" id="UP000738376"/>
    </source>
</evidence>
<dbReference type="RefSeq" id="WP_169363757.1">
    <property type="nucleotide sequence ID" value="NZ_JAAVJL010000001.1"/>
</dbReference>
<proteinExistence type="predicted"/>
<dbReference type="Pfam" id="PF11165">
    <property type="entry name" value="DUF2949"/>
    <property type="match status" value="1"/>
</dbReference>
<sequence length="77" mass="8985">MSYQSQTYAIASRQEDLERHLLEASVVDREQLAVAKRWQERQEGPLLMILLQLSFIDLQQFSGLLDWSGHGRMDTSY</sequence>
<dbReference type="Proteomes" id="UP000738376">
    <property type="component" value="Unassembled WGS sequence"/>
</dbReference>
<evidence type="ECO:0000313" key="1">
    <source>
        <dbReference type="EMBL" id="NMF58917.1"/>
    </source>
</evidence>
<reference evidence="1 2" key="1">
    <citation type="submission" date="2020-03" db="EMBL/GenBank/DDBJ databases">
        <title>Draft Genome Sequence of 2-Methylisoborneol Producing Pseudanabaena yagii Strain GIHE-NHR1 Isolated from North Han River in South Korea.</title>
        <authorList>
            <person name="Jeong J."/>
        </authorList>
    </citation>
    <scope>NUCLEOTIDE SEQUENCE [LARGE SCALE GENOMIC DNA]</scope>
    <source>
        <strain evidence="1 2">GIHE-NHR1</strain>
    </source>
</reference>
<dbReference type="InterPro" id="IPR021336">
    <property type="entry name" value="DUF2949"/>
</dbReference>
<name>A0ABX1LYG7_9CYAN</name>